<accession>A0A317Z522</accession>
<protein>
    <submittedName>
        <fullName evidence="1">N-acetylmuramoyl-L-alanine amidase</fullName>
    </submittedName>
</protein>
<organism evidence="1 2">
    <name type="scientific">Staphylococcus pseudintermedius</name>
    <dbReference type="NCBI Taxonomy" id="283734"/>
    <lineage>
        <taxon>Bacteria</taxon>
        <taxon>Bacillati</taxon>
        <taxon>Bacillota</taxon>
        <taxon>Bacilli</taxon>
        <taxon>Bacillales</taxon>
        <taxon>Staphylococcaceae</taxon>
        <taxon>Staphylococcus</taxon>
        <taxon>Staphylococcus intermedius group</taxon>
    </lineage>
</organism>
<gene>
    <name evidence="1" type="ORF">DD924_17340</name>
</gene>
<dbReference type="EMBL" id="QEIV01002016">
    <property type="protein sequence ID" value="PWZ94485.1"/>
    <property type="molecule type" value="Genomic_DNA"/>
</dbReference>
<name>A0A317Z522_STAPS</name>
<comment type="caution">
    <text evidence="1">The sequence shown here is derived from an EMBL/GenBank/DDBJ whole genome shotgun (WGS) entry which is preliminary data.</text>
</comment>
<reference evidence="1 2" key="1">
    <citation type="journal article" date="2018" name="Vet. Microbiol.">
        <title>Clonal diversity and geographic distribution of methicillin-resistant Staphylococcus pseudintermedius from Australian animals: Discovery of novel sequence types.</title>
        <authorList>
            <person name="Worthing K.A."/>
            <person name="Abraham S."/>
            <person name="Coombs G.W."/>
            <person name="Pang S."/>
            <person name="Saputra S."/>
            <person name="Jordan D."/>
            <person name="Trott D.J."/>
            <person name="Norris J.M."/>
        </authorList>
    </citation>
    <scope>NUCLEOTIDE SEQUENCE [LARGE SCALE GENOMIC DNA]</scope>
    <source>
        <strain evidence="1 2">ST71 3</strain>
    </source>
</reference>
<sequence length="52" mass="5736">MAKEKIGTWNGVPVYTDFLPIGTRRSGQRLVSGNPKFAVFHDTGNRDSTAQN</sequence>
<evidence type="ECO:0000313" key="2">
    <source>
        <dbReference type="Proteomes" id="UP000246351"/>
    </source>
</evidence>
<dbReference type="AlphaFoldDB" id="A0A317Z522"/>
<dbReference type="Proteomes" id="UP000246351">
    <property type="component" value="Unassembled WGS sequence"/>
</dbReference>
<proteinExistence type="predicted"/>
<evidence type="ECO:0000313" key="1">
    <source>
        <dbReference type="EMBL" id="PWZ94485.1"/>
    </source>
</evidence>
<feature type="non-terminal residue" evidence="1">
    <location>
        <position position="52"/>
    </location>
</feature>